<dbReference type="AlphaFoldDB" id="A0A644WSQ8"/>
<evidence type="ECO:0000256" key="4">
    <source>
        <dbReference type="ARBA" id="ARBA00032089"/>
    </source>
</evidence>
<evidence type="ECO:0000259" key="6">
    <source>
        <dbReference type="Pfam" id="PF04085"/>
    </source>
</evidence>
<protein>
    <recommendedName>
        <fullName evidence="2">Cell shape-determining protein MreC</fullName>
    </recommendedName>
    <alternativeName>
        <fullName evidence="4">Cell shape protein MreC</fullName>
    </alternativeName>
</protein>
<reference evidence="7" key="1">
    <citation type="submission" date="2019-08" db="EMBL/GenBank/DDBJ databases">
        <authorList>
            <person name="Kucharzyk K."/>
            <person name="Murdoch R.W."/>
            <person name="Higgins S."/>
            <person name="Loffler F."/>
        </authorList>
    </citation>
    <scope>NUCLEOTIDE SEQUENCE</scope>
</reference>
<comment type="similarity">
    <text evidence="1">Belongs to the MreC family.</text>
</comment>
<accession>A0A644WSQ8</accession>
<dbReference type="PIRSF" id="PIRSF038471">
    <property type="entry name" value="MreC"/>
    <property type="match status" value="1"/>
</dbReference>
<gene>
    <name evidence="7" type="ORF">SDC9_52862</name>
</gene>
<evidence type="ECO:0000256" key="1">
    <source>
        <dbReference type="ARBA" id="ARBA00009369"/>
    </source>
</evidence>
<dbReference type="Pfam" id="PF04085">
    <property type="entry name" value="MreC"/>
    <property type="match status" value="1"/>
</dbReference>
<organism evidence="7">
    <name type="scientific">bioreactor metagenome</name>
    <dbReference type="NCBI Taxonomy" id="1076179"/>
    <lineage>
        <taxon>unclassified sequences</taxon>
        <taxon>metagenomes</taxon>
        <taxon>ecological metagenomes</taxon>
    </lineage>
</organism>
<dbReference type="InterPro" id="IPR042177">
    <property type="entry name" value="Cell/Rod_1"/>
</dbReference>
<dbReference type="GO" id="GO:0005886">
    <property type="term" value="C:plasma membrane"/>
    <property type="evidence" value="ECO:0007669"/>
    <property type="project" value="TreeGrafter"/>
</dbReference>
<keyword evidence="5" id="KW-0812">Transmembrane</keyword>
<dbReference type="GO" id="GO:0008360">
    <property type="term" value="P:regulation of cell shape"/>
    <property type="evidence" value="ECO:0007669"/>
    <property type="project" value="UniProtKB-KW"/>
</dbReference>
<feature type="transmembrane region" description="Helical" evidence="5">
    <location>
        <begin position="12"/>
        <end position="30"/>
    </location>
</feature>
<dbReference type="InterPro" id="IPR007221">
    <property type="entry name" value="MreC"/>
</dbReference>
<proteinExistence type="inferred from homology"/>
<dbReference type="Gene3D" id="2.40.10.340">
    <property type="entry name" value="Rod shape-determining protein MreC, domain 1"/>
    <property type="match status" value="1"/>
</dbReference>
<comment type="caution">
    <text evidence="7">The sequence shown here is derived from an EMBL/GenBank/DDBJ whole genome shotgun (WGS) entry which is preliminary data.</text>
</comment>
<evidence type="ECO:0000256" key="5">
    <source>
        <dbReference type="SAM" id="Phobius"/>
    </source>
</evidence>
<name>A0A644WSQ8_9ZZZZ</name>
<feature type="domain" description="Rod shape-determining protein MreC beta-barrel core" evidence="6">
    <location>
        <begin position="121"/>
        <end position="276"/>
    </location>
</feature>
<evidence type="ECO:0000256" key="2">
    <source>
        <dbReference type="ARBA" id="ARBA00013855"/>
    </source>
</evidence>
<keyword evidence="5" id="KW-0472">Membrane</keyword>
<evidence type="ECO:0000313" key="7">
    <source>
        <dbReference type="EMBL" id="MPM06561.1"/>
    </source>
</evidence>
<sequence length="279" mass="31085">MNFIRKYIRRILFLITIFVLIIMIGLSSIGRVDDVNLGFLGSVVSGLQKLTFNTGQTLTSSFYSVQEIVRMREENIMLTDTVHELKEQVRLLENIVNKSDALKTEYEMKKNLSYDYTVGQVIALDDSNWFSRFTIDKGTDDGLKVNDIVISAVETDKGVVQIGLVGIVAETSSNWSKVITVLDESCKISFRDIDSDESGIVQGSIDGTVTGYFFNSKAVANKDEFLVTSGIGEVYVPDIYIGNVTEVVPTTDASTQRIVVEPAVEFTKLSRVYVLKVNR</sequence>
<evidence type="ECO:0000256" key="3">
    <source>
        <dbReference type="ARBA" id="ARBA00022960"/>
    </source>
</evidence>
<dbReference type="InterPro" id="IPR055342">
    <property type="entry name" value="MreC_beta-barrel_core"/>
</dbReference>
<keyword evidence="5" id="KW-1133">Transmembrane helix</keyword>
<dbReference type="EMBL" id="VSSQ01001240">
    <property type="protein sequence ID" value="MPM06561.1"/>
    <property type="molecule type" value="Genomic_DNA"/>
</dbReference>
<dbReference type="Gene3D" id="2.40.10.350">
    <property type="entry name" value="Rod shape-determining protein MreC, domain 2"/>
    <property type="match status" value="1"/>
</dbReference>
<keyword evidence="3" id="KW-0133">Cell shape</keyword>
<dbReference type="PANTHER" id="PTHR34138">
    <property type="entry name" value="CELL SHAPE-DETERMINING PROTEIN MREC"/>
    <property type="match status" value="1"/>
</dbReference>
<dbReference type="PANTHER" id="PTHR34138:SF1">
    <property type="entry name" value="CELL SHAPE-DETERMINING PROTEIN MREC"/>
    <property type="match status" value="1"/>
</dbReference>
<dbReference type="InterPro" id="IPR042175">
    <property type="entry name" value="Cell/Rod_MreC_2"/>
</dbReference>